<accession>A0ABD3TV60</accession>
<proteinExistence type="predicted"/>
<dbReference type="AlphaFoldDB" id="A0ABD3TV60"/>
<sequence>MKEKSWVCTLITQLSLCVAAYFALNLGQPQQKNSYRNILSQDRPLDMHFISVAGGFRPLREQTLLLKQMANVVKIYNARVVVDISELGESDPLLNNATLYNYLQNIPWYTTGTLAGQGQTYFLKKFKIPNGRSLYIIAVDTTLFQDSSSVAGNDQIQWLRRTLNESNGDWRIVVGFHHLGSCDYKTRKLEEKHPFELLQNILLHYGVDAYMSKDICAGNNEGFLLHRVSSLEMVTFFVKLTGETEHKLSFQQRDEAVRKGASF</sequence>
<gene>
    <name evidence="1" type="ORF">ACJIZ3_025281</name>
</gene>
<dbReference type="PANTHER" id="PTHR32254">
    <property type="entry name" value="EXPRESSED PROTEIN"/>
    <property type="match status" value="1"/>
</dbReference>
<keyword evidence="2" id="KW-1185">Reference proteome</keyword>
<dbReference type="Proteomes" id="UP001634393">
    <property type="component" value="Unassembled WGS sequence"/>
</dbReference>
<dbReference type="PANTHER" id="PTHR32254:SF5">
    <property type="entry name" value="CALCINEURIN-LIKE METALLO-PHOSPHOESTERASE SUPERFAMILY PROTEIN"/>
    <property type="match status" value="1"/>
</dbReference>
<evidence type="ECO:0000313" key="1">
    <source>
        <dbReference type="EMBL" id="KAL3840690.1"/>
    </source>
</evidence>
<organism evidence="1 2">
    <name type="scientific">Penstemon smallii</name>
    <dbReference type="NCBI Taxonomy" id="265156"/>
    <lineage>
        <taxon>Eukaryota</taxon>
        <taxon>Viridiplantae</taxon>
        <taxon>Streptophyta</taxon>
        <taxon>Embryophyta</taxon>
        <taxon>Tracheophyta</taxon>
        <taxon>Spermatophyta</taxon>
        <taxon>Magnoliopsida</taxon>
        <taxon>eudicotyledons</taxon>
        <taxon>Gunneridae</taxon>
        <taxon>Pentapetalae</taxon>
        <taxon>asterids</taxon>
        <taxon>lamiids</taxon>
        <taxon>Lamiales</taxon>
        <taxon>Plantaginaceae</taxon>
        <taxon>Cheloneae</taxon>
        <taxon>Penstemon</taxon>
    </lineage>
</organism>
<name>A0ABD3TV60_9LAMI</name>
<protein>
    <recommendedName>
        <fullName evidence="3">Calcineurin-like phosphoesterase domain-containing protein</fullName>
    </recommendedName>
</protein>
<evidence type="ECO:0008006" key="3">
    <source>
        <dbReference type="Google" id="ProtNLM"/>
    </source>
</evidence>
<reference evidence="1 2" key="1">
    <citation type="submission" date="2024-12" db="EMBL/GenBank/DDBJ databases">
        <title>The unique morphological basis and parallel evolutionary history of personate flowers in Penstemon.</title>
        <authorList>
            <person name="Depatie T.H."/>
            <person name="Wessinger C.A."/>
        </authorList>
    </citation>
    <scope>NUCLEOTIDE SEQUENCE [LARGE SCALE GENOMIC DNA]</scope>
    <source>
        <strain evidence="1">WTNN_2</strain>
        <tissue evidence="1">Leaf</tissue>
    </source>
</reference>
<comment type="caution">
    <text evidence="1">The sequence shown here is derived from an EMBL/GenBank/DDBJ whole genome shotgun (WGS) entry which is preliminary data.</text>
</comment>
<dbReference type="Gene3D" id="3.60.21.10">
    <property type="match status" value="1"/>
</dbReference>
<dbReference type="SUPFAM" id="SSF56300">
    <property type="entry name" value="Metallo-dependent phosphatases"/>
    <property type="match status" value="1"/>
</dbReference>
<evidence type="ECO:0000313" key="2">
    <source>
        <dbReference type="Proteomes" id="UP001634393"/>
    </source>
</evidence>
<dbReference type="InterPro" id="IPR029052">
    <property type="entry name" value="Metallo-depent_PP-like"/>
</dbReference>
<dbReference type="EMBL" id="JBJXBP010000003">
    <property type="protein sequence ID" value="KAL3840690.1"/>
    <property type="molecule type" value="Genomic_DNA"/>
</dbReference>